<keyword evidence="2" id="KW-1185">Reference proteome</keyword>
<dbReference type="PANTHER" id="PTHR34815">
    <property type="entry name" value="LYSINE ACETYLTRANSFERASE"/>
    <property type="match status" value="1"/>
</dbReference>
<dbReference type="Gene3D" id="3.40.630.30">
    <property type="match status" value="1"/>
</dbReference>
<evidence type="ECO:0000313" key="1">
    <source>
        <dbReference type="EMBL" id="WOO77968.1"/>
    </source>
</evidence>
<evidence type="ECO:0000313" key="2">
    <source>
        <dbReference type="Proteomes" id="UP000827549"/>
    </source>
</evidence>
<proteinExistence type="predicted"/>
<dbReference type="Proteomes" id="UP000827549">
    <property type="component" value="Chromosome 1"/>
</dbReference>
<accession>A0AAF1BND5</accession>
<dbReference type="RefSeq" id="XP_062624000.1">
    <property type="nucleotide sequence ID" value="XM_062768016.1"/>
</dbReference>
<name>A0AAF1BND5_9TREE</name>
<protein>
    <recommendedName>
        <fullName evidence="3">N-acetyltransferase domain-containing protein</fullName>
    </recommendedName>
</protein>
<organism evidence="1 2">
    <name type="scientific">Vanrija pseudolonga</name>
    <dbReference type="NCBI Taxonomy" id="143232"/>
    <lineage>
        <taxon>Eukaryota</taxon>
        <taxon>Fungi</taxon>
        <taxon>Dikarya</taxon>
        <taxon>Basidiomycota</taxon>
        <taxon>Agaricomycotina</taxon>
        <taxon>Tremellomycetes</taxon>
        <taxon>Trichosporonales</taxon>
        <taxon>Trichosporonaceae</taxon>
        <taxon>Vanrija</taxon>
    </lineage>
</organism>
<dbReference type="SUPFAM" id="SSF55729">
    <property type="entry name" value="Acyl-CoA N-acyltransferases (Nat)"/>
    <property type="match status" value="1"/>
</dbReference>
<reference evidence="1" key="1">
    <citation type="submission" date="2023-10" db="EMBL/GenBank/DDBJ databases">
        <authorList>
            <person name="Noh H."/>
        </authorList>
    </citation>
    <scope>NUCLEOTIDE SEQUENCE</scope>
    <source>
        <strain evidence="1">DUCC4014</strain>
    </source>
</reference>
<dbReference type="GeneID" id="87804775"/>
<dbReference type="PANTHER" id="PTHR34815:SF2">
    <property type="entry name" value="N-ACETYLTRANSFERASE DOMAIN-CONTAINING PROTEIN"/>
    <property type="match status" value="1"/>
</dbReference>
<dbReference type="EMBL" id="CP086714">
    <property type="protein sequence ID" value="WOO77968.1"/>
    <property type="molecule type" value="Genomic_DNA"/>
</dbReference>
<gene>
    <name evidence="1" type="ORF">LOC62_01G001520</name>
</gene>
<sequence>MTADYSDLTIVRCTPEQADIAITNTYEAWGEGMPLEPYRAHFHSIQTAGGPWAGDRWRRDALILPPGDSTPRKGTCYGVAAVYTRPEHRKKGYARHMCQLLHYVLADSKNLPPFPTAWGAPPDAKEPAADFSVLFSGVGRDFYANCTIGNERPGWVYQPIVARTWTVSTAEPANLDGVELVKRDGLAAVEEEMGRRLARDLNGVGDATKTRVAIHPHALLRFLEQFSGNKKADSTNALFFPPDADGERPFVAYVIAMPEEGKPERLIVTHVSHTARASVPFAAVQHVAQLQGAKEIEVWGDAGWDTEGSPRLESDVHTPAIATYALDNVEWEYIEE</sequence>
<dbReference type="AlphaFoldDB" id="A0AAF1BND5"/>
<dbReference type="InterPro" id="IPR053013">
    <property type="entry name" value="LAT"/>
</dbReference>
<evidence type="ECO:0008006" key="3">
    <source>
        <dbReference type="Google" id="ProtNLM"/>
    </source>
</evidence>
<dbReference type="InterPro" id="IPR016181">
    <property type="entry name" value="Acyl_CoA_acyltransferase"/>
</dbReference>